<organism evidence="1 2">
    <name type="scientific">Paracidovorax anthurii</name>
    <dbReference type="NCBI Taxonomy" id="78229"/>
    <lineage>
        <taxon>Bacteria</taxon>
        <taxon>Pseudomonadati</taxon>
        <taxon>Pseudomonadota</taxon>
        <taxon>Betaproteobacteria</taxon>
        <taxon>Burkholderiales</taxon>
        <taxon>Comamonadaceae</taxon>
        <taxon>Paracidovorax</taxon>
    </lineage>
</organism>
<dbReference type="Proteomes" id="UP000248856">
    <property type="component" value="Unassembled WGS sequence"/>
</dbReference>
<comment type="caution">
    <text evidence="1">The sequence shown here is derived from an EMBL/GenBank/DDBJ whole genome shotgun (WGS) entry which is preliminary data.</text>
</comment>
<evidence type="ECO:0000313" key="1">
    <source>
        <dbReference type="EMBL" id="RAR74024.1"/>
    </source>
</evidence>
<sequence>MQREQQIEYCRRLGKVITRYLTPSELQAYGEHLEAFAAQVTASRPAQGLHDASYHLRLRFKMPRPAPDDAN</sequence>
<dbReference type="EMBL" id="QLTA01000068">
    <property type="protein sequence ID" value="RAR74024.1"/>
    <property type="molecule type" value="Genomic_DNA"/>
</dbReference>
<protein>
    <submittedName>
        <fullName evidence="1">Uncharacterized protein</fullName>
    </submittedName>
</protein>
<accession>A0A328YL47</accession>
<dbReference type="AlphaFoldDB" id="A0A328YL47"/>
<keyword evidence="2" id="KW-1185">Reference proteome</keyword>
<proteinExistence type="predicted"/>
<dbReference type="RefSeq" id="WP_111882027.1">
    <property type="nucleotide sequence ID" value="NZ_CBCSGC010000095.1"/>
</dbReference>
<reference evidence="1 2" key="1">
    <citation type="submission" date="2018-06" db="EMBL/GenBank/DDBJ databases">
        <title>Genomic Encyclopedia of Archaeal and Bacterial Type Strains, Phase II (KMG-II): from individual species to whole genera.</title>
        <authorList>
            <person name="Goeker M."/>
        </authorList>
    </citation>
    <scope>NUCLEOTIDE SEQUENCE [LARGE SCALE GENOMIC DNA]</scope>
    <source>
        <strain evidence="1 2">CFPB 3232</strain>
    </source>
</reference>
<name>A0A328YL47_9BURK</name>
<gene>
    <name evidence="1" type="ORF">AX018_106819</name>
</gene>
<evidence type="ECO:0000313" key="2">
    <source>
        <dbReference type="Proteomes" id="UP000248856"/>
    </source>
</evidence>